<dbReference type="OrthoDB" id="5142870at2"/>
<gene>
    <name evidence="2" type="ORF">VV01_10160</name>
</gene>
<dbReference type="AlphaFoldDB" id="A0A0L6CI64"/>
<feature type="domain" description="DUF3806" evidence="1">
    <location>
        <begin position="57"/>
        <end position="121"/>
    </location>
</feature>
<evidence type="ECO:0000313" key="3">
    <source>
        <dbReference type="Proteomes" id="UP000037397"/>
    </source>
</evidence>
<organism evidence="2 3">
    <name type="scientific">Luteipulveratus halotolerans</name>
    <dbReference type="NCBI Taxonomy" id="1631356"/>
    <lineage>
        <taxon>Bacteria</taxon>
        <taxon>Bacillati</taxon>
        <taxon>Actinomycetota</taxon>
        <taxon>Actinomycetes</taxon>
        <taxon>Micrococcales</taxon>
        <taxon>Dermacoccaceae</taxon>
        <taxon>Luteipulveratus</taxon>
    </lineage>
</organism>
<dbReference type="Proteomes" id="UP000037397">
    <property type="component" value="Unassembled WGS sequence"/>
</dbReference>
<dbReference type="EMBL" id="LAIR01000002">
    <property type="protein sequence ID" value="KNX37424.1"/>
    <property type="molecule type" value="Genomic_DNA"/>
</dbReference>
<name>A0A0L6CI64_9MICO</name>
<accession>A0A0L6CI64</accession>
<comment type="caution">
    <text evidence="2">The sequence shown here is derived from an EMBL/GenBank/DDBJ whole genome shotgun (WGS) entry which is preliminary data.</text>
</comment>
<evidence type="ECO:0000313" key="2">
    <source>
        <dbReference type="EMBL" id="KNX37424.1"/>
    </source>
</evidence>
<keyword evidence="3" id="KW-1185">Reference proteome</keyword>
<sequence length="140" mass="15757">MTEQDIRIAPVGDHERSVLHEWLDDAHQWGIDLDDLASLERAYEGYFDKVLATDPDDREDPTAVCTMIGLALGEHLVRHSALEWRVVTDPEGTDLALSTPAEDAILYPADPVMDAWSGQQRGWLQAWATELIRGVNEVHR</sequence>
<dbReference type="InterPro" id="IPR024266">
    <property type="entry name" value="DUF3806"/>
</dbReference>
<reference evidence="3" key="1">
    <citation type="submission" date="2015-03" db="EMBL/GenBank/DDBJ databases">
        <title>Luteipulveratus halotolerans sp. nov., a novel actinobacterium (Dermacoccaceae) from Sarawak, Malaysia.</title>
        <authorList>
            <person name="Juboi H."/>
            <person name="Basik A."/>
            <person name="Shamsul S.S."/>
            <person name="Arnold P."/>
            <person name="Schmitt E.K."/>
            <person name="Sanglier J.-J."/>
            <person name="Yeo T."/>
        </authorList>
    </citation>
    <scope>NUCLEOTIDE SEQUENCE [LARGE SCALE GENOMIC DNA]</scope>
    <source>
        <strain evidence="3">C296001</strain>
    </source>
</reference>
<dbReference type="Pfam" id="PF12713">
    <property type="entry name" value="DUF3806"/>
    <property type="match status" value="1"/>
</dbReference>
<dbReference type="STRING" id="1631356.VV01_10160"/>
<evidence type="ECO:0000259" key="1">
    <source>
        <dbReference type="Pfam" id="PF12713"/>
    </source>
</evidence>
<protein>
    <recommendedName>
        <fullName evidence="1">DUF3806 domain-containing protein</fullName>
    </recommendedName>
</protein>
<proteinExistence type="predicted"/>
<dbReference type="RefSeq" id="WP_050669778.1">
    <property type="nucleotide sequence ID" value="NZ_LAIR01000002.1"/>
</dbReference>